<evidence type="ECO:0000313" key="3">
    <source>
        <dbReference type="Proteomes" id="UP001256400"/>
    </source>
</evidence>
<evidence type="ECO:0000256" key="1">
    <source>
        <dbReference type="SAM" id="Phobius"/>
    </source>
</evidence>
<dbReference type="AlphaFoldDB" id="A0AB38YWS3"/>
<name>A0AB38YWS3_9GAMM</name>
<reference evidence="2" key="1">
    <citation type="submission" date="2023-09" db="EMBL/GenBank/DDBJ databases">
        <title>Acinetobacter soli.</title>
        <authorList>
            <person name="Kim B."/>
            <person name="Kim D."/>
            <person name="Park D."/>
        </authorList>
    </citation>
    <scope>NUCLEOTIDE SEQUENCE</scope>
    <source>
        <strain evidence="2">2023.05</strain>
    </source>
</reference>
<accession>A0AB38YWS3</accession>
<protein>
    <submittedName>
        <fullName evidence="2">Uncharacterized protein</fullName>
    </submittedName>
</protein>
<dbReference type="EMBL" id="CP134206">
    <property type="protein sequence ID" value="WND05586.1"/>
    <property type="molecule type" value="Genomic_DNA"/>
</dbReference>
<dbReference type="Proteomes" id="UP001256400">
    <property type="component" value="Chromosome"/>
</dbReference>
<organism evidence="2 3">
    <name type="scientific">Acinetobacter soli</name>
    <dbReference type="NCBI Taxonomy" id="487316"/>
    <lineage>
        <taxon>Bacteria</taxon>
        <taxon>Pseudomonadati</taxon>
        <taxon>Pseudomonadota</taxon>
        <taxon>Gammaproteobacteria</taxon>
        <taxon>Moraxellales</taxon>
        <taxon>Moraxellaceae</taxon>
        <taxon>Acinetobacter</taxon>
    </lineage>
</organism>
<sequence>MLTYGTLRIFIDEKIEAISAFGSILSGIGTFFAAYAAIYIFNGWKVQANFDLKKEHVNQLSILLSMAYDEVHRISEILINLNNIETHEVICENFIEINANDLRMEFYKNIINAKMLDRLNTKNKEVFSHYAKYQIHLFYLVKYFNNIQNQYTEYYVNHISSMPMGQKDDFRKNGYFIKYKRKKSKSDIETKLTYLISHEVVFTGNNKKYVYNNITEMTKEMEEIYNKLEKIVLDSINLKLN</sequence>
<proteinExistence type="predicted"/>
<keyword evidence="1" id="KW-0812">Transmembrane</keyword>
<keyword evidence="1" id="KW-0472">Membrane</keyword>
<gene>
    <name evidence="2" type="ORF">RHP80_15655</name>
</gene>
<evidence type="ECO:0000313" key="2">
    <source>
        <dbReference type="EMBL" id="WND05586.1"/>
    </source>
</evidence>
<feature type="transmembrane region" description="Helical" evidence="1">
    <location>
        <begin position="20"/>
        <end position="41"/>
    </location>
</feature>
<dbReference type="RefSeq" id="WP_310864761.1">
    <property type="nucleotide sequence ID" value="NZ_CP134206.1"/>
</dbReference>
<keyword evidence="1" id="KW-1133">Transmembrane helix</keyword>